<evidence type="ECO:0000259" key="6">
    <source>
        <dbReference type="PROSITE" id="PS51935"/>
    </source>
</evidence>
<keyword evidence="5" id="KW-0812">Transmembrane</keyword>
<proteinExistence type="inferred from homology"/>
<feature type="transmembrane region" description="Helical" evidence="5">
    <location>
        <begin position="48"/>
        <end position="71"/>
    </location>
</feature>
<sequence>MDCCGICCCDWLQWPWPRPRSSASCSPWISLRQEIGWMRLRKTPRRAATLWLLLFLSLAVFFAGPDASWGLGSSYMHSFKRQLAFIIAKHPKYTWGGADLRTGVDCSGYLFIAAKWAAIPGVTRTTAARMAQGLGGWLSKEIALADAGPCDLVFWTFKPARPCGHVGAFLEGPGNELLVTHASVSRGVVLEPLRGDLASSTSLARRLTIGD</sequence>
<keyword evidence="5" id="KW-0472">Membrane</keyword>
<feature type="domain" description="NlpC/P60" evidence="6">
    <location>
        <begin position="73"/>
        <end position="208"/>
    </location>
</feature>
<dbReference type="PROSITE" id="PS51935">
    <property type="entry name" value="NLPC_P60"/>
    <property type="match status" value="1"/>
</dbReference>
<dbReference type="InterPro" id="IPR038765">
    <property type="entry name" value="Papain-like_cys_pep_sf"/>
</dbReference>
<dbReference type="Pfam" id="PF00877">
    <property type="entry name" value="NLPC_P60"/>
    <property type="match status" value="1"/>
</dbReference>
<evidence type="ECO:0000256" key="3">
    <source>
        <dbReference type="ARBA" id="ARBA00022801"/>
    </source>
</evidence>
<keyword evidence="5" id="KW-1133">Transmembrane helix</keyword>
<dbReference type="SUPFAM" id="SSF54001">
    <property type="entry name" value="Cysteine proteinases"/>
    <property type="match status" value="1"/>
</dbReference>
<gene>
    <name evidence="7" type="ORF">ENV54_02345</name>
</gene>
<accession>A0A7C4AQH4</accession>
<protein>
    <submittedName>
        <fullName evidence="7">Peptidoglycan endopeptidase</fullName>
    </submittedName>
</protein>
<keyword evidence="3" id="KW-0378">Hydrolase</keyword>
<name>A0A7C4AQH4_9BACT</name>
<organism evidence="7">
    <name type="scientific">Desulfomonile tiedjei</name>
    <dbReference type="NCBI Taxonomy" id="2358"/>
    <lineage>
        <taxon>Bacteria</taxon>
        <taxon>Pseudomonadati</taxon>
        <taxon>Thermodesulfobacteriota</taxon>
        <taxon>Desulfomonilia</taxon>
        <taxon>Desulfomonilales</taxon>
        <taxon>Desulfomonilaceae</taxon>
        <taxon>Desulfomonile</taxon>
    </lineage>
</organism>
<keyword evidence="4" id="KW-0788">Thiol protease</keyword>
<comment type="similarity">
    <text evidence="1">Belongs to the peptidase C40 family.</text>
</comment>
<reference evidence="7" key="1">
    <citation type="journal article" date="2020" name="mSystems">
        <title>Genome- and Community-Level Interaction Insights into Carbon Utilization and Element Cycling Functions of Hydrothermarchaeota in Hydrothermal Sediment.</title>
        <authorList>
            <person name="Zhou Z."/>
            <person name="Liu Y."/>
            <person name="Xu W."/>
            <person name="Pan J."/>
            <person name="Luo Z.H."/>
            <person name="Li M."/>
        </authorList>
    </citation>
    <scope>NUCLEOTIDE SEQUENCE [LARGE SCALE GENOMIC DNA]</scope>
    <source>
        <strain evidence="7">SpSt-769</strain>
    </source>
</reference>
<evidence type="ECO:0000313" key="7">
    <source>
        <dbReference type="EMBL" id="HGH60121.1"/>
    </source>
</evidence>
<evidence type="ECO:0000256" key="5">
    <source>
        <dbReference type="SAM" id="Phobius"/>
    </source>
</evidence>
<keyword evidence="2" id="KW-0645">Protease</keyword>
<comment type="caution">
    <text evidence="7">The sequence shown here is derived from an EMBL/GenBank/DDBJ whole genome shotgun (WGS) entry which is preliminary data.</text>
</comment>
<evidence type="ECO:0000256" key="1">
    <source>
        <dbReference type="ARBA" id="ARBA00007074"/>
    </source>
</evidence>
<dbReference type="AlphaFoldDB" id="A0A7C4AQH4"/>
<dbReference type="EMBL" id="DTGT01000075">
    <property type="protein sequence ID" value="HGH60121.1"/>
    <property type="molecule type" value="Genomic_DNA"/>
</dbReference>
<dbReference type="Gene3D" id="3.90.1720.10">
    <property type="entry name" value="endopeptidase domain like (from Nostoc punctiforme)"/>
    <property type="match status" value="1"/>
</dbReference>
<dbReference type="InterPro" id="IPR000064">
    <property type="entry name" value="NLP_P60_dom"/>
</dbReference>
<evidence type="ECO:0000256" key="4">
    <source>
        <dbReference type="ARBA" id="ARBA00022807"/>
    </source>
</evidence>
<dbReference type="GO" id="GO:0006508">
    <property type="term" value="P:proteolysis"/>
    <property type="evidence" value="ECO:0007669"/>
    <property type="project" value="UniProtKB-KW"/>
</dbReference>
<evidence type="ECO:0000256" key="2">
    <source>
        <dbReference type="ARBA" id="ARBA00022670"/>
    </source>
</evidence>
<dbReference type="GO" id="GO:0008234">
    <property type="term" value="F:cysteine-type peptidase activity"/>
    <property type="evidence" value="ECO:0007669"/>
    <property type="project" value="UniProtKB-KW"/>
</dbReference>